<keyword evidence="2" id="KW-0732">Signal</keyword>
<dbReference type="PROSITE" id="PS51352">
    <property type="entry name" value="THIOREDOXIN_2"/>
    <property type="match status" value="1"/>
</dbReference>
<keyword evidence="5" id="KW-1185">Reference proteome</keyword>
<dbReference type="GO" id="GO:0016209">
    <property type="term" value="F:antioxidant activity"/>
    <property type="evidence" value="ECO:0007669"/>
    <property type="project" value="InterPro"/>
</dbReference>
<dbReference type="InterPro" id="IPR036249">
    <property type="entry name" value="Thioredoxin-like_sf"/>
</dbReference>
<feature type="chain" id="PRO_5011991816" evidence="2">
    <location>
        <begin position="24"/>
        <end position="217"/>
    </location>
</feature>
<accession>A0A238Z076</accession>
<dbReference type="SUPFAM" id="SSF52833">
    <property type="entry name" value="Thioredoxin-like"/>
    <property type="match status" value="1"/>
</dbReference>
<dbReference type="Pfam" id="PF00578">
    <property type="entry name" value="AhpC-TSA"/>
    <property type="match status" value="1"/>
</dbReference>
<dbReference type="RefSeq" id="WP_089272550.1">
    <property type="nucleotide sequence ID" value="NZ_FZOC01000002.1"/>
</dbReference>
<evidence type="ECO:0000313" key="5">
    <source>
        <dbReference type="Proteomes" id="UP000198324"/>
    </source>
</evidence>
<feature type="domain" description="Thioredoxin" evidence="3">
    <location>
        <begin position="47"/>
        <end position="203"/>
    </location>
</feature>
<proteinExistence type="predicted"/>
<dbReference type="InterPro" id="IPR000866">
    <property type="entry name" value="AhpC/TSA"/>
</dbReference>
<protein>
    <submittedName>
        <fullName evidence="4">Peroxiredoxin</fullName>
    </submittedName>
</protein>
<keyword evidence="1" id="KW-0676">Redox-active center</keyword>
<dbReference type="AlphaFoldDB" id="A0A238Z076"/>
<dbReference type="InterPro" id="IPR050455">
    <property type="entry name" value="Tpx_Peroxidase_subfamily"/>
</dbReference>
<dbReference type="PANTHER" id="PTHR43110:SF1">
    <property type="entry name" value="THIOL PEROXIDASE"/>
    <property type="match status" value="1"/>
</dbReference>
<sequence length="217" mass="23585">MRSPAVVLSALFLAVFASVAALAQGPEQKHTIFDPGPLKPVDSVLAVRPGDMAPDFALPGVLSGQGNRRLVRLSDYRGSKNVMLSFVPAAFTPVCSDQWPGYNLAQSLFEEYECQVLGISTDNLPSLFAWATEMRGLWFPVLSDFWPHGRVAKLYGALRGDGTAERAIVIIDKTGRVRFARSFDINTRPDLAIIMTALHAIREGSPQTGVDASARPE</sequence>
<dbReference type="GO" id="GO:0016491">
    <property type="term" value="F:oxidoreductase activity"/>
    <property type="evidence" value="ECO:0007669"/>
    <property type="project" value="InterPro"/>
</dbReference>
<feature type="signal peptide" evidence="2">
    <location>
        <begin position="1"/>
        <end position="23"/>
    </location>
</feature>
<reference evidence="4 5" key="1">
    <citation type="submission" date="2017-06" db="EMBL/GenBank/DDBJ databases">
        <authorList>
            <person name="Kim H.J."/>
            <person name="Triplett B.A."/>
        </authorList>
    </citation>
    <scope>NUCLEOTIDE SEQUENCE [LARGE SCALE GENOMIC DNA]</scope>
    <source>
        <strain evidence="4 5">DSM 13116</strain>
    </source>
</reference>
<organism evidence="4 5">
    <name type="scientific">Humidesulfovibrio mexicanus</name>
    <dbReference type="NCBI Taxonomy" id="147047"/>
    <lineage>
        <taxon>Bacteria</taxon>
        <taxon>Pseudomonadati</taxon>
        <taxon>Thermodesulfobacteriota</taxon>
        <taxon>Desulfovibrionia</taxon>
        <taxon>Desulfovibrionales</taxon>
        <taxon>Desulfovibrionaceae</taxon>
        <taxon>Humidesulfovibrio</taxon>
    </lineage>
</organism>
<dbReference type="OrthoDB" id="9809746at2"/>
<dbReference type="Proteomes" id="UP000198324">
    <property type="component" value="Unassembled WGS sequence"/>
</dbReference>
<evidence type="ECO:0000256" key="2">
    <source>
        <dbReference type="SAM" id="SignalP"/>
    </source>
</evidence>
<gene>
    <name evidence="4" type="ORF">SAMN04488503_1103</name>
</gene>
<name>A0A238Z076_9BACT</name>
<dbReference type="EMBL" id="FZOC01000002">
    <property type="protein sequence ID" value="SNR76229.1"/>
    <property type="molecule type" value="Genomic_DNA"/>
</dbReference>
<evidence type="ECO:0000256" key="1">
    <source>
        <dbReference type="ARBA" id="ARBA00023284"/>
    </source>
</evidence>
<evidence type="ECO:0000313" key="4">
    <source>
        <dbReference type="EMBL" id="SNR76229.1"/>
    </source>
</evidence>
<dbReference type="Gene3D" id="3.40.30.10">
    <property type="entry name" value="Glutaredoxin"/>
    <property type="match status" value="1"/>
</dbReference>
<dbReference type="PANTHER" id="PTHR43110">
    <property type="entry name" value="THIOL PEROXIDASE"/>
    <property type="match status" value="1"/>
</dbReference>
<dbReference type="InterPro" id="IPR013766">
    <property type="entry name" value="Thioredoxin_domain"/>
</dbReference>
<evidence type="ECO:0000259" key="3">
    <source>
        <dbReference type="PROSITE" id="PS51352"/>
    </source>
</evidence>